<comment type="caution">
    <text evidence="2">The sequence shown here is derived from an EMBL/GenBank/DDBJ whole genome shotgun (WGS) entry which is preliminary data.</text>
</comment>
<dbReference type="RefSeq" id="WP_140655234.1">
    <property type="nucleotide sequence ID" value="NZ_RCZO01000012.1"/>
</dbReference>
<evidence type="ECO:0000313" key="3">
    <source>
        <dbReference type="Proteomes" id="UP000319486"/>
    </source>
</evidence>
<keyword evidence="1" id="KW-0472">Membrane</keyword>
<dbReference type="EMBL" id="RCZO01000012">
    <property type="protein sequence ID" value="TPG04653.1"/>
    <property type="molecule type" value="Genomic_DNA"/>
</dbReference>
<protein>
    <submittedName>
        <fullName evidence="2">Uncharacterized protein</fullName>
    </submittedName>
</protein>
<evidence type="ECO:0000313" key="2">
    <source>
        <dbReference type="EMBL" id="TPG04653.1"/>
    </source>
</evidence>
<sequence length="67" mass="7421">MNGFLWSSGHLGWGVFALVVFTGLWWLLSDLVWRLRNVGIGRLAAAMSIGWIVGAGVILLGFYLDNR</sequence>
<accession>A0A502BVS1</accession>
<keyword evidence="1" id="KW-0812">Transmembrane</keyword>
<evidence type="ECO:0000256" key="1">
    <source>
        <dbReference type="SAM" id="Phobius"/>
    </source>
</evidence>
<reference evidence="2 3" key="1">
    <citation type="journal article" date="2019" name="Environ. Microbiol.">
        <title>Species interactions and distinct microbial communities in high Arctic permafrost affected cryosols are associated with the CH4 and CO2 gas fluxes.</title>
        <authorList>
            <person name="Altshuler I."/>
            <person name="Hamel J."/>
            <person name="Turney S."/>
            <person name="Magnuson E."/>
            <person name="Levesque R."/>
            <person name="Greer C."/>
            <person name="Whyte L.G."/>
        </authorList>
    </citation>
    <scope>NUCLEOTIDE SEQUENCE [LARGE SCALE GENOMIC DNA]</scope>
    <source>
        <strain evidence="2 3">S13Y</strain>
    </source>
</reference>
<dbReference type="AlphaFoldDB" id="A0A502BVS1"/>
<name>A0A502BVS1_9GAMM</name>
<keyword evidence="3" id="KW-1185">Reference proteome</keyword>
<dbReference type="Proteomes" id="UP000319486">
    <property type="component" value="Unassembled WGS sequence"/>
</dbReference>
<gene>
    <name evidence="2" type="ORF">EAH88_17095</name>
</gene>
<proteinExistence type="predicted"/>
<feature type="transmembrane region" description="Helical" evidence="1">
    <location>
        <begin position="12"/>
        <end position="33"/>
    </location>
</feature>
<keyword evidence="1" id="KW-1133">Transmembrane helix</keyword>
<organism evidence="2 3">
    <name type="scientific">Rhodanobacter glycinis</name>
    <dbReference type="NCBI Taxonomy" id="582702"/>
    <lineage>
        <taxon>Bacteria</taxon>
        <taxon>Pseudomonadati</taxon>
        <taxon>Pseudomonadota</taxon>
        <taxon>Gammaproteobacteria</taxon>
        <taxon>Lysobacterales</taxon>
        <taxon>Rhodanobacteraceae</taxon>
        <taxon>Rhodanobacter</taxon>
    </lineage>
</organism>
<feature type="transmembrane region" description="Helical" evidence="1">
    <location>
        <begin position="45"/>
        <end position="64"/>
    </location>
</feature>